<accession>A0A249SMT8</accession>
<sequence>MNNINKTIIQDNELAKNNIKSLNKQKLGIKEIATIFDVSEQTIRFYDSKGLLPFFEREDNNYRYVTVENLQWFKMVFLLRSAGMEIKNIKEYINLCMEGDSTVPQRLKIIQDQKKDLVFKIKGLQSELELLTSKEKHYKKILEENILDEWNPVNFQEIIEKKLK</sequence>
<dbReference type="PROSITE" id="PS50937">
    <property type="entry name" value="HTH_MERR_2"/>
    <property type="match status" value="1"/>
</dbReference>
<evidence type="ECO:0000313" key="4">
    <source>
        <dbReference type="Proteomes" id="UP000232229"/>
    </source>
</evidence>
<dbReference type="KEGG" id="mchc:CK556_00965"/>
<dbReference type="EMBL" id="CP023173">
    <property type="protein sequence ID" value="ASZ08928.1"/>
    <property type="molecule type" value="Genomic_DNA"/>
</dbReference>
<dbReference type="Proteomes" id="UP000232229">
    <property type="component" value="Chromosome"/>
</dbReference>
<gene>
    <name evidence="3" type="ORF">CK556_00965</name>
</gene>
<evidence type="ECO:0000259" key="2">
    <source>
        <dbReference type="PROSITE" id="PS50937"/>
    </source>
</evidence>
<proteinExistence type="predicted"/>
<reference evidence="3 4" key="1">
    <citation type="submission" date="2017-08" db="EMBL/GenBank/DDBJ databases">
        <title>Complete Genome Sequence of Mesoplasma chauliocola.</title>
        <authorList>
            <person name="Knight T.F.Jr."/>
            <person name="Citino T."/>
        </authorList>
    </citation>
    <scope>NUCLEOTIDE SEQUENCE [LARGE SCALE GENOMIC DNA]</scope>
    <source>
        <strain evidence="3 4">CHPA-2</strain>
    </source>
</reference>
<evidence type="ECO:0000313" key="3">
    <source>
        <dbReference type="EMBL" id="ASZ08928.1"/>
    </source>
</evidence>
<organism evidence="3 4">
    <name type="scientific">Mesoplasma chauliocola</name>
    <dbReference type="NCBI Taxonomy" id="216427"/>
    <lineage>
        <taxon>Bacteria</taxon>
        <taxon>Bacillati</taxon>
        <taxon>Mycoplasmatota</taxon>
        <taxon>Mollicutes</taxon>
        <taxon>Entomoplasmatales</taxon>
        <taxon>Entomoplasmataceae</taxon>
        <taxon>Mesoplasma</taxon>
    </lineage>
</organism>
<evidence type="ECO:0000256" key="1">
    <source>
        <dbReference type="ARBA" id="ARBA00023125"/>
    </source>
</evidence>
<feature type="domain" description="HTH merR-type" evidence="2">
    <location>
        <begin position="26"/>
        <end position="95"/>
    </location>
</feature>
<dbReference type="InterPro" id="IPR047057">
    <property type="entry name" value="MerR_fam"/>
</dbReference>
<dbReference type="SUPFAM" id="SSF46955">
    <property type="entry name" value="Putative DNA-binding domain"/>
    <property type="match status" value="1"/>
</dbReference>
<keyword evidence="1" id="KW-0238">DNA-binding</keyword>
<dbReference type="Pfam" id="PF13411">
    <property type="entry name" value="MerR_1"/>
    <property type="match status" value="1"/>
</dbReference>
<dbReference type="RefSeq" id="WP_027875215.1">
    <property type="nucleotide sequence ID" value="NZ_CP023173.1"/>
</dbReference>
<dbReference type="Gene3D" id="1.10.1660.10">
    <property type="match status" value="1"/>
</dbReference>
<dbReference type="InterPro" id="IPR009061">
    <property type="entry name" value="DNA-bd_dom_put_sf"/>
</dbReference>
<dbReference type="GO" id="GO:0003677">
    <property type="term" value="F:DNA binding"/>
    <property type="evidence" value="ECO:0007669"/>
    <property type="project" value="UniProtKB-KW"/>
</dbReference>
<dbReference type="SMART" id="SM00422">
    <property type="entry name" value="HTH_MERR"/>
    <property type="match status" value="1"/>
</dbReference>
<dbReference type="CDD" id="cd01109">
    <property type="entry name" value="HTH_YyaN"/>
    <property type="match status" value="1"/>
</dbReference>
<dbReference type="GO" id="GO:0003700">
    <property type="term" value="F:DNA-binding transcription factor activity"/>
    <property type="evidence" value="ECO:0007669"/>
    <property type="project" value="InterPro"/>
</dbReference>
<dbReference type="STRING" id="1336232.GCA_000518825_00008"/>
<dbReference type="PANTHER" id="PTHR30204">
    <property type="entry name" value="REDOX-CYCLING DRUG-SENSING TRANSCRIPTIONAL ACTIVATOR SOXR"/>
    <property type="match status" value="1"/>
</dbReference>
<name>A0A249SMT8_9MOLU</name>
<dbReference type="PANTHER" id="PTHR30204:SF82">
    <property type="entry name" value="TRANSCRIPTIONAL REGULATOR, MERR FAMILY"/>
    <property type="match status" value="1"/>
</dbReference>
<keyword evidence="4" id="KW-1185">Reference proteome</keyword>
<dbReference type="AlphaFoldDB" id="A0A249SMT8"/>
<dbReference type="InterPro" id="IPR000551">
    <property type="entry name" value="MerR-type_HTH_dom"/>
</dbReference>
<protein>
    <submittedName>
        <fullName evidence="3">MerR family transcriptional regulator</fullName>
    </submittedName>
</protein>